<organism evidence="2 3">
    <name type="scientific">Hapsidospora chrysogenum (strain ATCC 11550 / CBS 779.69 / DSM 880 / IAM 14645 / JCM 23072 / IMI 49137)</name>
    <name type="common">Acremonium chrysogenum</name>
    <dbReference type="NCBI Taxonomy" id="857340"/>
    <lineage>
        <taxon>Eukaryota</taxon>
        <taxon>Fungi</taxon>
        <taxon>Dikarya</taxon>
        <taxon>Ascomycota</taxon>
        <taxon>Pezizomycotina</taxon>
        <taxon>Sordariomycetes</taxon>
        <taxon>Hypocreomycetidae</taxon>
        <taxon>Hypocreales</taxon>
        <taxon>Bionectriaceae</taxon>
        <taxon>Hapsidospora</taxon>
    </lineage>
</organism>
<proteinExistence type="predicted"/>
<evidence type="ECO:0000313" key="2">
    <source>
        <dbReference type="EMBL" id="KFH44630.1"/>
    </source>
</evidence>
<feature type="compositionally biased region" description="Polar residues" evidence="1">
    <location>
        <begin position="1"/>
        <end position="16"/>
    </location>
</feature>
<name>A0A086T5J8_HAPC1</name>
<dbReference type="AlphaFoldDB" id="A0A086T5J8"/>
<evidence type="ECO:0000256" key="1">
    <source>
        <dbReference type="SAM" id="MobiDB-lite"/>
    </source>
</evidence>
<dbReference type="Proteomes" id="UP000029964">
    <property type="component" value="Unassembled WGS sequence"/>
</dbReference>
<dbReference type="HOGENOM" id="CLU_1053633_0_0_1"/>
<protein>
    <submittedName>
        <fullName evidence="2">Uncharacterized protein</fullName>
    </submittedName>
</protein>
<sequence length="264" mass="29701">MPAASPPQQDQDTQVAPQHPESTRRITTLRQNRVVDNGEDGDDEESASATIPLDSPIPSDEDETWDVIECFEPWEEDDCGTPLPGLPSAQRVPVAESPPVNDTPQETVGFDSEASDTVFIDSDEDTWDHGSFDYDGFLGGPLQQETYAFERDRPNLAPLIRWLRQTEEFGPYTPMTRAVHLAEAAARERLPVYLERLDQATEVAREISREVLDVLKIEMQELLHIAEERWSELNRSMLGRMLEAISDGVAAMETGMVPRRRPGR</sequence>
<comment type="caution">
    <text evidence="2">The sequence shown here is derived from an EMBL/GenBank/DDBJ whole genome shotgun (WGS) entry which is preliminary data.</text>
</comment>
<feature type="compositionally biased region" description="Acidic residues" evidence="1">
    <location>
        <begin position="37"/>
        <end position="46"/>
    </location>
</feature>
<gene>
    <name evidence="2" type="ORF">ACRE_045830</name>
</gene>
<evidence type="ECO:0000313" key="3">
    <source>
        <dbReference type="Proteomes" id="UP000029964"/>
    </source>
</evidence>
<reference evidence="3" key="1">
    <citation type="journal article" date="2014" name="Genome Announc.">
        <title>Genome sequence and annotation of Acremonium chrysogenum, producer of the beta-lactam antibiotic cephalosporin C.</title>
        <authorList>
            <person name="Terfehr D."/>
            <person name="Dahlmann T.A."/>
            <person name="Specht T."/>
            <person name="Zadra I."/>
            <person name="Kuernsteiner H."/>
            <person name="Kueck U."/>
        </authorList>
    </citation>
    <scope>NUCLEOTIDE SEQUENCE [LARGE SCALE GENOMIC DNA]</scope>
    <source>
        <strain evidence="3">ATCC 11550 / CBS 779.69 / DSM 880 / IAM 14645 / JCM 23072 / IMI 49137</strain>
    </source>
</reference>
<accession>A0A086T5J8</accession>
<keyword evidence="3" id="KW-1185">Reference proteome</keyword>
<feature type="region of interest" description="Disordered" evidence="1">
    <location>
        <begin position="1"/>
        <end position="63"/>
    </location>
</feature>
<dbReference type="EMBL" id="JPKY01000045">
    <property type="protein sequence ID" value="KFH44630.1"/>
    <property type="molecule type" value="Genomic_DNA"/>
</dbReference>